<evidence type="ECO:0000313" key="2">
    <source>
        <dbReference type="Proteomes" id="UP000636453"/>
    </source>
</evidence>
<dbReference type="RefSeq" id="WP_386112889.1">
    <property type="nucleotide sequence ID" value="NZ_JBHRUD010000001.1"/>
</dbReference>
<dbReference type="AlphaFoldDB" id="A0A919DDG3"/>
<dbReference type="InterPro" id="IPR019587">
    <property type="entry name" value="Polyketide_cyclase/dehydratase"/>
</dbReference>
<organism evidence="1 2">
    <name type="scientific">Vulcaniibacterium thermophilum</name>
    <dbReference type="NCBI Taxonomy" id="1169913"/>
    <lineage>
        <taxon>Bacteria</taxon>
        <taxon>Pseudomonadati</taxon>
        <taxon>Pseudomonadota</taxon>
        <taxon>Gammaproteobacteria</taxon>
        <taxon>Lysobacterales</taxon>
        <taxon>Lysobacteraceae</taxon>
        <taxon>Vulcaniibacterium</taxon>
    </lineage>
</organism>
<dbReference type="CDD" id="cd07821">
    <property type="entry name" value="PYR_PYL_RCAR_like"/>
    <property type="match status" value="1"/>
</dbReference>
<dbReference type="InterPro" id="IPR023393">
    <property type="entry name" value="START-like_dom_sf"/>
</dbReference>
<dbReference type="Gene3D" id="3.30.530.20">
    <property type="match status" value="1"/>
</dbReference>
<accession>A0A919DDG3</accession>
<name>A0A919DDG3_9GAMM</name>
<protein>
    <recommendedName>
        <fullName evidence="3">Polyketide cyclase / dehydrase and lipid transport</fullName>
    </recommendedName>
</protein>
<comment type="caution">
    <text evidence="1">The sequence shown here is derived from an EMBL/GenBank/DDBJ whole genome shotgun (WGS) entry which is preliminary data.</text>
</comment>
<sequence>MDKPAAARETRRMEIVCQAEQQLPCPPGQAFALITDADRFPAFFRGCGPVPAVRAVELDAPPLAVGARRTVRNADGSVLREVVTAFEPPRRHAYRLDGFRPPFAWLVRHGDACWTVEPDAAGSRVRWSYRFALAHAAAWPVAAPLLRLFMTAAMRRCLRAMADAATPIAPARLEVRP</sequence>
<evidence type="ECO:0008006" key="3">
    <source>
        <dbReference type="Google" id="ProtNLM"/>
    </source>
</evidence>
<proteinExistence type="predicted"/>
<gene>
    <name evidence="1" type="ORF">GCM10007167_13790</name>
</gene>
<dbReference type="Pfam" id="PF10604">
    <property type="entry name" value="Polyketide_cyc2"/>
    <property type="match status" value="1"/>
</dbReference>
<reference evidence="1" key="2">
    <citation type="submission" date="2020-09" db="EMBL/GenBank/DDBJ databases">
        <authorList>
            <person name="Sun Q."/>
            <person name="Kim S."/>
        </authorList>
    </citation>
    <scope>NUCLEOTIDE SEQUENCE</scope>
    <source>
        <strain evidence="1">KCTC 32020</strain>
    </source>
</reference>
<dbReference type="SUPFAM" id="SSF55961">
    <property type="entry name" value="Bet v1-like"/>
    <property type="match status" value="1"/>
</dbReference>
<evidence type="ECO:0000313" key="1">
    <source>
        <dbReference type="EMBL" id="GHE32973.1"/>
    </source>
</evidence>
<dbReference type="EMBL" id="BNCF01000006">
    <property type="protein sequence ID" value="GHE32973.1"/>
    <property type="molecule type" value="Genomic_DNA"/>
</dbReference>
<keyword evidence="2" id="KW-1185">Reference proteome</keyword>
<dbReference type="Proteomes" id="UP000636453">
    <property type="component" value="Unassembled WGS sequence"/>
</dbReference>
<reference evidence="1" key="1">
    <citation type="journal article" date="2014" name="Int. J. Syst. Evol. Microbiol.">
        <title>Complete genome sequence of Corynebacterium casei LMG S-19264T (=DSM 44701T), isolated from a smear-ripened cheese.</title>
        <authorList>
            <consortium name="US DOE Joint Genome Institute (JGI-PGF)"/>
            <person name="Walter F."/>
            <person name="Albersmeier A."/>
            <person name="Kalinowski J."/>
            <person name="Ruckert C."/>
        </authorList>
    </citation>
    <scope>NUCLEOTIDE SEQUENCE</scope>
    <source>
        <strain evidence="1">KCTC 32020</strain>
    </source>
</reference>